<keyword evidence="2" id="KW-1185">Reference proteome</keyword>
<proteinExistence type="predicted"/>
<gene>
    <name evidence="1" type="ORF">AMATHDRAFT_71525</name>
</gene>
<protein>
    <submittedName>
        <fullName evidence="1">Uncharacterized protein</fullName>
    </submittedName>
</protein>
<evidence type="ECO:0000313" key="1">
    <source>
        <dbReference type="EMBL" id="PFH45575.1"/>
    </source>
</evidence>
<organism evidence="1 2">
    <name type="scientific">Amanita thiersii Skay4041</name>
    <dbReference type="NCBI Taxonomy" id="703135"/>
    <lineage>
        <taxon>Eukaryota</taxon>
        <taxon>Fungi</taxon>
        <taxon>Dikarya</taxon>
        <taxon>Basidiomycota</taxon>
        <taxon>Agaricomycotina</taxon>
        <taxon>Agaricomycetes</taxon>
        <taxon>Agaricomycetidae</taxon>
        <taxon>Agaricales</taxon>
        <taxon>Pluteineae</taxon>
        <taxon>Amanitaceae</taxon>
        <taxon>Amanita</taxon>
    </lineage>
</organism>
<sequence>MHLKWQLAESENLSKVKRELSLAQNWNEPYEYLLAKVMNNSVTVPMNEPINPQNVGPIQYLQIREEVLAKVFVNAFTSTGQKANKPKVEEFDCPGIRFWRREAWKRFPKDTLSKLSYPNGKVISQKTLFLETRDSKIADPQIFKNIREHLHSRFDSLETIMPSVIMKTWETYDLAVRDVVMRDLCLTFPEFVLCEANWKAHAYIVEWYPSWKRHVVKGEVKEEPKDKGLRCGYSPIHVHQEQV</sequence>
<reference evidence="1 2" key="1">
    <citation type="submission" date="2014-02" db="EMBL/GenBank/DDBJ databases">
        <title>Transposable element dynamics among asymbiotic and ectomycorrhizal Amanita fungi.</title>
        <authorList>
            <consortium name="DOE Joint Genome Institute"/>
            <person name="Hess J."/>
            <person name="Skrede I."/>
            <person name="Wolfe B."/>
            <person name="LaButti K."/>
            <person name="Ohm R.A."/>
            <person name="Grigoriev I.V."/>
            <person name="Pringle A."/>
        </authorList>
    </citation>
    <scope>NUCLEOTIDE SEQUENCE [LARGE SCALE GENOMIC DNA]</scope>
    <source>
        <strain evidence="1 2">SKay4041</strain>
    </source>
</reference>
<dbReference type="AlphaFoldDB" id="A0A2A9N6F3"/>
<name>A0A2A9N6F3_9AGAR</name>
<dbReference type="Proteomes" id="UP000242287">
    <property type="component" value="Unassembled WGS sequence"/>
</dbReference>
<dbReference type="EMBL" id="KZ302335">
    <property type="protein sequence ID" value="PFH45575.1"/>
    <property type="molecule type" value="Genomic_DNA"/>
</dbReference>
<dbReference type="OrthoDB" id="3263422at2759"/>
<accession>A0A2A9N6F3</accession>
<evidence type="ECO:0000313" key="2">
    <source>
        <dbReference type="Proteomes" id="UP000242287"/>
    </source>
</evidence>